<dbReference type="Proteomes" id="UP000237682">
    <property type="component" value="Unassembled WGS sequence"/>
</dbReference>
<evidence type="ECO:0000313" key="1">
    <source>
        <dbReference type="EMBL" id="PRH88450.1"/>
    </source>
</evidence>
<name>A0A2S9QGN0_9HYPH</name>
<evidence type="ECO:0000313" key="2">
    <source>
        <dbReference type="Proteomes" id="UP000237682"/>
    </source>
</evidence>
<protein>
    <submittedName>
        <fullName evidence="1">Uncharacterized protein</fullName>
    </submittedName>
</protein>
<dbReference type="AlphaFoldDB" id="A0A2S9QGN0"/>
<comment type="caution">
    <text evidence="1">The sequence shown here is derived from an EMBL/GenBank/DDBJ whole genome shotgun (WGS) entry which is preliminary data.</text>
</comment>
<dbReference type="RefSeq" id="WP_105860801.1">
    <property type="nucleotide sequence ID" value="NZ_PUEJ01000002.1"/>
</dbReference>
<keyword evidence="2" id="KW-1185">Reference proteome</keyword>
<dbReference type="EMBL" id="PUEJ01000002">
    <property type="protein sequence ID" value="PRH88450.1"/>
    <property type="molecule type" value="Genomic_DNA"/>
</dbReference>
<reference evidence="1 2" key="1">
    <citation type="submission" date="2018-02" db="EMBL/GenBank/DDBJ databases">
        <title>Whole genome sequencing of endophytic bacterium.</title>
        <authorList>
            <person name="Eedara R."/>
            <person name="Podile A.R."/>
        </authorList>
    </citation>
    <scope>NUCLEOTIDE SEQUENCE [LARGE SCALE GENOMIC DNA]</scope>
    <source>
        <strain evidence="1 2">RP1T</strain>
    </source>
</reference>
<proteinExistence type="predicted"/>
<gene>
    <name evidence="1" type="ORF">C5L14_04180</name>
</gene>
<accession>A0A2S9QGN0</accession>
<organism evidence="1 2">
    <name type="scientific">Labrys okinawensis</name>
    <dbReference type="NCBI Taxonomy" id="346911"/>
    <lineage>
        <taxon>Bacteria</taxon>
        <taxon>Pseudomonadati</taxon>
        <taxon>Pseudomonadota</taxon>
        <taxon>Alphaproteobacteria</taxon>
        <taxon>Hyphomicrobiales</taxon>
        <taxon>Xanthobacteraceae</taxon>
        <taxon>Labrys</taxon>
    </lineage>
</organism>
<sequence>MKPDSFHKPQHGMQQKSILYRNIFTKYLEMAAGKFAMVGSFVIASVAKPSSNPGSRAFQPWIASLRPQ</sequence>